<reference evidence="3" key="2">
    <citation type="submission" date="2017-12" db="EMBL/GenBank/DDBJ databases">
        <title>Genome sequence of the Bar-tailed Godwit (Limosa lapponica baueri).</title>
        <authorList>
            <person name="Lima N.C.B."/>
            <person name="Parody-Merino A.M."/>
            <person name="Battley P.F."/>
            <person name="Fidler A.E."/>
            <person name="Prosdocimi F."/>
        </authorList>
    </citation>
    <scope>NUCLEOTIDE SEQUENCE [LARGE SCALE GENOMIC DNA]</scope>
</reference>
<dbReference type="PANTHER" id="PTHR33332">
    <property type="entry name" value="REVERSE TRANSCRIPTASE DOMAIN-CONTAINING PROTEIN"/>
    <property type="match status" value="1"/>
</dbReference>
<dbReference type="AlphaFoldDB" id="A0A2I0UM64"/>
<protein>
    <recommendedName>
        <fullName evidence="4">Reverse transcriptase domain-containing protein</fullName>
    </recommendedName>
</protein>
<evidence type="ECO:0008006" key="4">
    <source>
        <dbReference type="Google" id="ProtNLM"/>
    </source>
</evidence>
<name>A0A2I0UM64_LIMLA</name>
<dbReference type="Proteomes" id="UP000233556">
    <property type="component" value="Unassembled WGS sequence"/>
</dbReference>
<accession>A0A2I0UM64</accession>
<keyword evidence="3" id="KW-1185">Reference proteome</keyword>
<sequence length="181" mass="20654">MLALVMEDAEKSELLNAFFASVFTTKADPQESQTLEGKKEKPRKPQASHPSSIPGKVMEQFIVDVIFKHVEEENVVGSGQRGFTKGKSCLTNLIAFYDSMAGWAVRPHLEYYVQFWAPQFKKDKELLERVQQTAAKMIKELEHLSFKERLRHLGQLSLIDRPGASRLPLFELMKNKENSDA</sequence>
<dbReference type="EMBL" id="KZ505687">
    <property type="protein sequence ID" value="PKU47141.1"/>
    <property type="molecule type" value="Genomic_DNA"/>
</dbReference>
<organism evidence="2 3">
    <name type="scientific">Limosa lapponica baueri</name>
    <dbReference type="NCBI Taxonomy" id="1758121"/>
    <lineage>
        <taxon>Eukaryota</taxon>
        <taxon>Metazoa</taxon>
        <taxon>Chordata</taxon>
        <taxon>Craniata</taxon>
        <taxon>Vertebrata</taxon>
        <taxon>Euteleostomi</taxon>
        <taxon>Archelosauria</taxon>
        <taxon>Archosauria</taxon>
        <taxon>Dinosauria</taxon>
        <taxon>Saurischia</taxon>
        <taxon>Theropoda</taxon>
        <taxon>Coelurosauria</taxon>
        <taxon>Aves</taxon>
        <taxon>Neognathae</taxon>
        <taxon>Neoaves</taxon>
        <taxon>Charadriiformes</taxon>
        <taxon>Scolopacidae</taxon>
        <taxon>Limosa</taxon>
    </lineage>
</organism>
<evidence type="ECO:0000313" key="3">
    <source>
        <dbReference type="Proteomes" id="UP000233556"/>
    </source>
</evidence>
<feature type="region of interest" description="Disordered" evidence="1">
    <location>
        <begin position="29"/>
        <end position="52"/>
    </location>
</feature>
<evidence type="ECO:0000256" key="1">
    <source>
        <dbReference type="SAM" id="MobiDB-lite"/>
    </source>
</evidence>
<dbReference type="OrthoDB" id="416454at2759"/>
<reference evidence="3" key="1">
    <citation type="submission" date="2017-11" db="EMBL/GenBank/DDBJ databases">
        <authorList>
            <person name="Lima N.C."/>
            <person name="Parody-Merino A.M."/>
            <person name="Battley P.F."/>
            <person name="Fidler A.E."/>
            <person name="Prosdocimi F."/>
        </authorList>
    </citation>
    <scope>NUCLEOTIDE SEQUENCE [LARGE SCALE GENOMIC DNA]</scope>
</reference>
<gene>
    <name evidence="2" type="ORF">llap_2581</name>
</gene>
<proteinExistence type="predicted"/>
<evidence type="ECO:0000313" key="2">
    <source>
        <dbReference type="EMBL" id="PKU47141.1"/>
    </source>
</evidence>